<evidence type="ECO:0000256" key="8">
    <source>
        <dbReference type="ARBA" id="ARBA00022842"/>
    </source>
</evidence>
<dbReference type="GO" id="GO:0005737">
    <property type="term" value="C:cytoplasm"/>
    <property type="evidence" value="ECO:0007669"/>
    <property type="project" value="TreeGrafter"/>
</dbReference>
<dbReference type="EC" id="2.1.1.386" evidence="11"/>
<comment type="similarity">
    <text evidence="2">Belongs to the methyltransferase superfamily. HEN1 family.</text>
</comment>
<dbReference type="GO" id="GO:0005634">
    <property type="term" value="C:nucleus"/>
    <property type="evidence" value="ECO:0007669"/>
    <property type="project" value="TreeGrafter"/>
</dbReference>
<evidence type="ECO:0000256" key="2">
    <source>
        <dbReference type="ARBA" id="ARBA00009026"/>
    </source>
</evidence>
<dbReference type="Proteomes" id="UP000828236">
    <property type="component" value="Unassembled WGS sequence"/>
</dbReference>
<evidence type="ECO:0000256" key="10">
    <source>
        <dbReference type="ARBA" id="ARBA00023158"/>
    </source>
</evidence>
<comment type="caution">
    <text evidence="14">The sequence shown here is derived from an EMBL/GenBank/DDBJ whole genome shotgun (WGS) entry which is preliminary data.</text>
</comment>
<dbReference type="GO" id="GO:0030422">
    <property type="term" value="P:siRNA processing"/>
    <property type="evidence" value="ECO:0007669"/>
    <property type="project" value="TreeGrafter"/>
</dbReference>
<comment type="catalytic activity">
    <reaction evidence="12">
        <text>small RNA 3'-end nucleotide + S-adenosyl-L-methionine = small RNA 3'-end 2'-O-methylnucleotide + S-adenosyl-L-homocysteine + H(+)</text>
        <dbReference type="Rhea" id="RHEA:37887"/>
        <dbReference type="Rhea" id="RHEA-COMP:10415"/>
        <dbReference type="Rhea" id="RHEA-COMP:10416"/>
        <dbReference type="ChEBI" id="CHEBI:15378"/>
        <dbReference type="ChEBI" id="CHEBI:57856"/>
        <dbReference type="ChEBI" id="CHEBI:59789"/>
        <dbReference type="ChEBI" id="CHEBI:74896"/>
        <dbReference type="ChEBI" id="CHEBI:74898"/>
        <dbReference type="EC" id="2.1.1.386"/>
    </reaction>
</comment>
<keyword evidence="5" id="KW-0808">Transferase</keyword>
<evidence type="ECO:0000313" key="14">
    <source>
        <dbReference type="EMBL" id="KAH7642887.1"/>
    </source>
</evidence>
<dbReference type="GO" id="GO:0090486">
    <property type="term" value="F:small RNA 2'-O-methyltransferase activity"/>
    <property type="evidence" value="ECO:0007669"/>
    <property type="project" value="UniProtKB-EC"/>
</dbReference>
<feature type="compositionally biased region" description="Low complexity" evidence="13">
    <location>
        <begin position="1"/>
        <end position="11"/>
    </location>
</feature>
<keyword evidence="10" id="KW-0943">RNA-mediated gene silencing</keyword>
<dbReference type="GO" id="GO:0001510">
    <property type="term" value="P:RNA methylation"/>
    <property type="evidence" value="ECO:0007669"/>
    <property type="project" value="InterPro"/>
</dbReference>
<gene>
    <name evidence="14" type="ORF">HUG17_9578</name>
</gene>
<keyword evidence="4" id="KW-0489">Methyltransferase</keyword>
<evidence type="ECO:0000256" key="13">
    <source>
        <dbReference type="SAM" id="MobiDB-lite"/>
    </source>
</evidence>
<evidence type="ECO:0000256" key="5">
    <source>
        <dbReference type="ARBA" id="ARBA00022679"/>
    </source>
</evidence>
<evidence type="ECO:0000256" key="4">
    <source>
        <dbReference type="ARBA" id="ARBA00022603"/>
    </source>
</evidence>
<organism evidence="14">
    <name type="scientific">Dermatophagoides farinae</name>
    <name type="common">American house dust mite</name>
    <dbReference type="NCBI Taxonomy" id="6954"/>
    <lineage>
        <taxon>Eukaryota</taxon>
        <taxon>Metazoa</taxon>
        <taxon>Ecdysozoa</taxon>
        <taxon>Arthropoda</taxon>
        <taxon>Chelicerata</taxon>
        <taxon>Arachnida</taxon>
        <taxon>Acari</taxon>
        <taxon>Acariformes</taxon>
        <taxon>Sarcoptiformes</taxon>
        <taxon>Astigmata</taxon>
        <taxon>Psoroptidia</taxon>
        <taxon>Analgoidea</taxon>
        <taxon>Pyroglyphidae</taxon>
        <taxon>Dermatophagoidinae</taxon>
        <taxon>Dermatophagoides</taxon>
    </lineage>
</organism>
<evidence type="ECO:0000256" key="11">
    <source>
        <dbReference type="ARBA" id="ARBA00035025"/>
    </source>
</evidence>
<evidence type="ECO:0000256" key="1">
    <source>
        <dbReference type="ARBA" id="ARBA00001946"/>
    </source>
</evidence>
<dbReference type="PANTHER" id="PTHR21404:SF3">
    <property type="entry name" value="SMALL RNA 2'-O-METHYLTRANSFERASE"/>
    <property type="match status" value="1"/>
</dbReference>
<dbReference type="SUPFAM" id="SSF53335">
    <property type="entry name" value="S-adenosyl-L-methionine-dependent methyltransferases"/>
    <property type="match status" value="1"/>
</dbReference>
<dbReference type="GO" id="GO:0034587">
    <property type="term" value="P:piRNA processing"/>
    <property type="evidence" value="ECO:0007669"/>
    <property type="project" value="TreeGrafter"/>
</dbReference>
<dbReference type="GO" id="GO:0046872">
    <property type="term" value="F:metal ion binding"/>
    <property type="evidence" value="ECO:0007669"/>
    <property type="project" value="UniProtKB-KW"/>
</dbReference>
<keyword evidence="6" id="KW-0949">S-adenosyl-L-methionine</keyword>
<dbReference type="InterPro" id="IPR026610">
    <property type="entry name" value="Hen1"/>
</dbReference>
<comment type="cofactor">
    <cofactor evidence="1">
        <name>Mg(2+)</name>
        <dbReference type="ChEBI" id="CHEBI:18420"/>
    </cofactor>
</comment>
<dbReference type="AlphaFoldDB" id="A0A9D4P2L3"/>
<reference evidence="14" key="2">
    <citation type="journal article" date="2021" name="World Allergy Organ. J.">
        <title>Chromosome-level assembly of Dermatophagoides farinae genome and transcriptome reveals two novel allergens Der f 37 and Der f 39.</title>
        <authorList>
            <person name="Chen J."/>
            <person name="Cai Z."/>
            <person name="Fan D."/>
            <person name="Hu J."/>
            <person name="Hou Y."/>
            <person name="He Y."/>
            <person name="Zhang Z."/>
            <person name="Zhao Z."/>
            <person name="Gao P."/>
            <person name="Hu W."/>
            <person name="Sun J."/>
            <person name="Li J."/>
            <person name="Ji K."/>
        </authorList>
    </citation>
    <scope>NUCLEOTIDE SEQUENCE</scope>
    <source>
        <strain evidence="14">JKM2019</strain>
    </source>
</reference>
<accession>A0A9D4P2L3</accession>
<sequence length="307" mass="36749">MTTITETTQRTSSNQQRPRFRPPLSVQRYLYVCDVIRHLSQHQHQQHHDDDNGDDKKSIESVADLGSGCCRLAWHLKQLPFLRCIRCLDLNDNCFEGNTYVVPSMEERLTDRSCPLQIELYQGDVRQNDYRFLRTDIVTCVEMIEHLPIESLDSFAMNVFDFIRPRYAIITTPNFDYNDLCRMKNDNDVDDDDDNDDNQRDHYRDPRFRDCDHYFEFTRQEFKQWCDQILVKYPLYTYRLSGVGRLRSLDPDMQRGYATQIAIFKRKFNNDDDDGDEEQQQSNGSIQQNYHHIRTHYFGQPWSRWKP</sequence>
<keyword evidence="9" id="KW-0694">RNA-binding</keyword>
<feature type="region of interest" description="Disordered" evidence="13">
    <location>
        <begin position="1"/>
        <end position="20"/>
    </location>
</feature>
<evidence type="ECO:0000256" key="6">
    <source>
        <dbReference type="ARBA" id="ARBA00022691"/>
    </source>
</evidence>
<dbReference type="GO" id="GO:0003723">
    <property type="term" value="F:RNA binding"/>
    <property type="evidence" value="ECO:0007669"/>
    <property type="project" value="UniProtKB-KW"/>
</dbReference>
<dbReference type="InterPro" id="IPR029063">
    <property type="entry name" value="SAM-dependent_MTases_sf"/>
</dbReference>
<evidence type="ECO:0000256" key="9">
    <source>
        <dbReference type="ARBA" id="ARBA00022884"/>
    </source>
</evidence>
<reference evidence="14" key="1">
    <citation type="submission" date="2020-06" db="EMBL/GenBank/DDBJ databases">
        <authorList>
            <person name="Ji K."/>
            <person name="Li J."/>
        </authorList>
    </citation>
    <scope>NUCLEOTIDE SEQUENCE</scope>
    <source>
        <strain evidence="14">JKM2019</strain>
        <tissue evidence="14">Whole body</tissue>
    </source>
</reference>
<proteinExistence type="inferred from homology"/>
<evidence type="ECO:0000256" key="3">
    <source>
        <dbReference type="ARBA" id="ARBA00021330"/>
    </source>
</evidence>
<protein>
    <recommendedName>
        <fullName evidence="3">Small RNA 2'-O-methyltransferase</fullName>
        <ecNumber evidence="11">2.1.1.386</ecNumber>
    </recommendedName>
</protein>
<name>A0A9D4P2L3_DERFA</name>
<feature type="region of interest" description="Disordered" evidence="13">
    <location>
        <begin position="269"/>
        <end position="290"/>
    </location>
</feature>
<evidence type="ECO:0000256" key="7">
    <source>
        <dbReference type="ARBA" id="ARBA00022723"/>
    </source>
</evidence>
<dbReference type="EMBL" id="SDOV01000003">
    <property type="protein sequence ID" value="KAH7642887.1"/>
    <property type="molecule type" value="Genomic_DNA"/>
</dbReference>
<dbReference type="OrthoDB" id="2154311at2759"/>
<dbReference type="PANTHER" id="PTHR21404">
    <property type="entry name" value="HEN1"/>
    <property type="match status" value="1"/>
</dbReference>
<evidence type="ECO:0000256" key="12">
    <source>
        <dbReference type="ARBA" id="ARBA00048418"/>
    </source>
</evidence>
<keyword evidence="8" id="KW-0460">Magnesium</keyword>
<keyword evidence="7" id="KW-0479">Metal-binding</keyword>
<dbReference type="Gene3D" id="3.40.50.150">
    <property type="entry name" value="Vaccinia Virus protein VP39"/>
    <property type="match status" value="1"/>
</dbReference>